<name>A0A2D2AYU8_9CAUL</name>
<evidence type="ECO:0000313" key="1">
    <source>
        <dbReference type="EMBL" id="ATQ43155.1"/>
    </source>
</evidence>
<organism evidence="1 2">
    <name type="scientific">Caulobacter mirabilis</name>
    <dbReference type="NCBI Taxonomy" id="69666"/>
    <lineage>
        <taxon>Bacteria</taxon>
        <taxon>Pseudomonadati</taxon>
        <taxon>Pseudomonadota</taxon>
        <taxon>Alphaproteobacteria</taxon>
        <taxon>Caulobacterales</taxon>
        <taxon>Caulobacteraceae</taxon>
        <taxon>Caulobacter</taxon>
    </lineage>
</organism>
<dbReference type="AlphaFoldDB" id="A0A2D2AYU8"/>
<evidence type="ECO:0000313" key="2">
    <source>
        <dbReference type="Proteomes" id="UP000228945"/>
    </source>
</evidence>
<reference evidence="1 2" key="1">
    <citation type="submission" date="2017-10" db="EMBL/GenBank/DDBJ databases">
        <title>Genome sequence of Caulobacter mirabilis FWC38.</title>
        <authorList>
            <person name="Fiebig A."/>
            <person name="Crosson S."/>
        </authorList>
    </citation>
    <scope>NUCLEOTIDE SEQUENCE [LARGE SCALE GENOMIC DNA]</scope>
    <source>
        <strain evidence="1 2">FWC 38</strain>
    </source>
</reference>
<sequence>MSAIIVGAGALVATLLAPAPLPLAILEPAFQNTIVSTYPDGKSTKLWLERNGQYEALRANGQRTGGSWQMKGDRLCMTQRRPIFVPLAFCTGIPSLKGGVGVSWTAKGLKGEPVRHTVVAGRGS</sequence>
<dbReference type="RefSeq" id="WP_099622407.1">
    <property type="nucleotide sequence ID" value="NZ_CP024201.1"/>
</dbReference>
<protein>
    <recommendedName>
        <fullName evidence="3">DUF995 domain-containing protein</fullName>
    </recommendedName>
</protein>
<dbReference type="Proteomes" id="UP000228945">
    <property type="component" value="Chromosome"/>
</dbReference>
<accession>A0A2D2AYU8</accession>
<gene>
    <name evidence="1" type="ORF">CSW64_12385</name>
</gene>
<keyword evidence="2" id="KW-1185">Reference proteome</keyword>
<evidence type="ECO:0008006" key="3">
    <source>
        <dbReference type="Google" id="ProtNLM"/>
    </source>
</evidence>
<proteinExistence type="predicted"/>
<dbReference type="KEGG" id="cmb:CSW64_12385"/>
<dbReference type="EMBL" id="CP024201">
    <property type="protein sequence ID" value="ATQ43155.1"/>
    <property type="molecule type" value="Genomic_DNA"/>
</dbReference>
<dbReference type="OrthoDB" id="8449377at2"/>